<keyword evidence="10" id="KW-1185">Reference proteome</keyword>
<gene>
    <name evidence="9" type="ORF">ACFSYH_10550</name>
</gene>
<feature type="transmembrane region" description="Helical" evidence="7">
    <location>
        <begin position="206"/>
        <end position="225"/>
    </location>
</feature>
<evidence type="ECO:0000256" key="7">
    <source>
        <dbReference type="SAM" id="Phobius"/>
    </source>
</evidence>
<feature type="transmembrane region" description="Helical" evidence="7">
    <location>
        <begin position="167"/>
        <end position="185"/>
    </location>
</feature>
<dbReference type="Proteomes" id="UP001597391">
    <property type="component" value="Unassembled WGS sequence"/>
</dbReference>
<keyword evidence="3 7" id="KW-0812">Transmembrane</keyword>
<evidence type="ECO:0000256" key="1">
    <source>
        <dbReference type="ARBA" id="ARBA00004651"/>
    </source>
</evidence>
<dbReference type="Pfam" id="PF05425">
    <property type="entry name" value="CopD"/>
    <property type="match status" value="1"/>
</dbReference>
<name>A0ABW5XGM5_9MICO</name>
<proteinExistence type="predicted"/>
<keyword evidence="4 7" id="KW-1133">Transmembrane helix</keyword>
<evidence type="ECO:0000259" key="8">
    <source>
        <dbReference type="Pfam" id="PF05425"/>
    </source>
</evidence>
<keyword evidence="2" id="KW-1003">Cell membrane</keyword>
<dbReference type="PANTHER" id="PTHR34820:SF4">
    <property type="entry name" value="INNER MEMBRANE PROTEIN YEBZ"/>
    <property type="match status" value="1"/>
</dbReference>
<comment type="caution">
    <text evidence="9">The sequence shown here is derived from an EMBL/GenBank/DDBJ whole genome shotgun (WGS) entry which is preliminary data.</text>
</comment>
<reference evidence="10" key="1">
    <citation type="journal article" date="2019" name="Int. J. Syst. Evol. Microbiol.">
        <title>The Global Catalogue of Microorganisms (GCM) 10K type strain sequencing project: providing services to taxonomists for standard genome sequencing and annotation.</title>
        <authorList>
            <consortium name="The Broad Institute Genomics Platform"/>
            <consortium name="The Broad Institute Genome Sequencing Center for Infectious Disease"/>
            <person name="Wu L."/>
            <person name="Ma J."/>
        </authorList>
    </citation>
    <scope>NUCLEOTIDE SEQUENCE [LARGE SCALE GENOMIC DNA]</scope>
    <source>
        <strain evidence="10">KCTC 33576</strain>
    </source>
</reference>
<feature type="compositionally biased region" description="Polar residues" evidence="6">
    <location>
        <begin position="328"/>
        <end position="338"/>
    </location>
</feature>
<feature type="transmembrane region" description="Helical" evidence="7">
    <location>
        <begin position="128"/>
        <end position="147"/>
    </location>
</feature>
<evidence type="ECO:0000313" key="9">
    <source>
        <dbReference type="EMBL" id="MFD2841007.1"/>
    </source>
</evidence>
<keyword evidence="5 7" id="KW-0472">Membrane</keyword>
<feature type="domain" description="Copper resistance protein D" evidence="8">
    <location>
        <begin position="197"/>
        <end position="310"/>
    </location>
</feature>
<dbReference type="RefSeq" id="WP_377466933.1">
    <property type="nucleotide sequence ID" value="NZ_JBHUOP010000004.1"/>
</dbReference>
<protein>
    <submittedName>
        <fullName evidence="9">Copper resistance D family protein</fullName>
    </submittedName>
</protein>
<organism evidence="9 10">
    <name type="scientific">Populibacterium corticicola</name>
    <dbReference type="NCBI Taxonomy" id="1812826"/>
    <lineage>
        <taxon>Bacteria</taxon>
        <taxon>Bacillati</taxon>
        <taxon>Actinomycetota</taxon>
        <taxon>Actinomycetes</taxon>
        <taxon>Micrococcales</taxon>
        <taxon>Jonesiaceae</taxon>
        <taxon>Populibacterium</taxon>
    </lineage>
</organism>
<evidence type="ECO:0000256" key="3">
    <source>
        <dbReference type="ARBA" id="ARBA00022692"/>
    </source>
</evidence>
<evidence type="ECO:0000256" key="6">
    <source>
        <dbReference type="SAM" id="MobiDB-lite"/>
    </source>
</evidence>
<feature type="transmembrane region" description="Helical" evidence="7">
    <location>
        <begin position="20"/>
        <end position="38"/>
    </location>
</feature>
<comment type="subcellular location">
    <subcellularLocation>
        <location evidence="1">Cell membrane</location>
        <topology evidence="1">Multi-pass membrane protein</topology>
    </subcellularLocation>
</comment>
<dbReference type="InterPro" id="IPR032694">
    <property type="entry name" value="CopC/D"/>
</dbReference>
<accession>A0ABW5XGM5</accession>
<feature type="region of interest" description="Disordered" evidence="6">
    <location>
        <begin position="315"/>
        <end position="353"/>
    </location>
</feature>
<feature type="transmembrane region" description="Helical" evidence="7">
    <location>
        <begin position="97"/>
        <end position="116"/>
    </location>
</feature>
<sequence length="467" mass="49630">MFHVVIPTATTVTTLTGLQYVGLLVAVGALIFTAAVLPAQDASTIAHRPFMLIAVTGSALAVLATILLIPVTALQIAQEPLNAIFRPALWQPLMIDAHVAVLLVITAGLASALLTQANFSSGGSGNTLWLRVLVSLLALAALIGPILTGHTQSMKPAWLMQVSDFVHLAAGAFWLGGVICLGVFMRHAQSMSHDVLARVVSRFSSLASVSVLALTVSGVVMAVIISDSWASLTATDFGTTLGAKLLLVTAVLVFAVWNKFRLVPALNSTTPLACAQGASLSKPNNTELLFRRTIMWEAVLLLAVGLVSGILTHTNPHSATPPPAASMEPTQEPATSPTVPERDLNESSPISTPQAPVEMMVEEGGLHVHGYLDLGTTGVNTYKYEIFTGGAFSIYENVEFEIFAPGTAPDNTANPVTRVVPRVDGETEYSYADFNFTEPGDWRVDVLVPITTERTTRLSMWARIPQS</sequence>
<dbReference type="EMBL" id="JBHUOP010000004">
    <property type="protein sequence ID" value="MFD2841007.1"/>
    <property type="molecule type" value="Genomic_DNA"/>
</dbReference>
<feature type="transmembrane region" description="Helical" evidence="7">
    <location>
        <begin position="50"/>
        <end position="77"/>
    </location>
</feature>
<feature type="transmembrane region" description="Helical" evidence="7">
    <location>
        <begin position="237"/>
        <end position="257"/>
    </location>
</feature>
<evidence type="ECO:0000256" key="4">
    <source>
        <dbReference type="ARBA" id="ARBA00022989"/>
    </source>
</evidence>
<dbReference type="PANTHER" id="PTHR34820">
    <property type="entry name" value="INNER MEMBRANE PROTEIN YEBZ"/>
    <property type="match status" value="1"/>
</dbReference>
<evidence type="ECO:0000313" key="10">
    <source>
        <dbReference type="Proteomes" id="UP001597391"/>
    </source>
</evidence>
<evidence type="ECO:0000256" key="2">
    <source>
        <dbReference type="ARBA" id="ARBA00022475"/>
    </source>
</evidence>
<dbReference type="InterPro" id="IPR008457">
    <property type="entry name" value="Cu-R_CopD_dom"/>
</dbReference>
<evidence type="ECO:0000256" key="5">
    <source>
        <dbReference type="ARBA" id="ARBA00023136"/>
    </source>
</evidence>